<keyword evidence="3" id="KW-1185">Reference proteome</keyword>
<organism evidence="2 3">
    <name type="scientific">Vibrio aerogenes CECT 7868</name>
    <dbReference type="NCBI Taxonomy" id="1216006"/>
    <lineage>
        <taxon>Bacteria</taxon>
        <taxon>Pseudomonadati</taxon>
        <taxon>Pseudomonadota</taxon>
        <taxon>Gammaproteobacteria</taxon>
        <taxon>Vibrionales</taxon>
        <taxon>Vibrionaceae</taxon>
        <taxon>Vibrio</taxon>
    </lineage>
</organism>
<dbReference type="OrthoDB" id="5906809at2"/>
<feature type="transmembrane region" description="Helical" evidence="1">
    <location>
        <begin position="7"/>
        <end position="35"/>
    </location>
</feature>
<gene>
    <name evidence="2" type="ORF">VA7868_03498</name>
</gene>
<dbReference type="EMBL" id="FQXZ01000039">
    <property type="protein sequence ID" value="SHI32307.1"/>
    <property type="molecule type" value="Genomic_DNA"/>
</dbReference>
<accession>A0A1M6A7A6</accession>
<evidence type="ECO:0000256" key="1">
    <source>
        <dbReference type="SAM" id="Phobius"/>
    </source>
</evidence>
<protein>
    <submittedName>
        <fullName evidence="2">Uncharacterized protein</fullName>
    </submittedName>
</protein>
<dbReference type="Proteomes" id="UP000184608">
    <property type="component" value="Unassembled WGS sequence"/>
</dbReference>
<dbReference type="AlphaFoldDB" id="A0A1M6A7A6"/>
<evidence type="ECO:0000313" key="2">
    <source>
        <dbReference type="EMBL" id="SHI32307.1"/>
    </source>
</evidence>
<dbReference type="RefSeq" id="WP_073605106.1">
    <property type="nucleotide sequence ID" value="NZ_FQXZ01000039.1"/>
</dbReference>
<feature type="transmembrane region" description="Helical" evidence="1">
    <location>
        <begin position="70"/>
        <end position="90"/>
    </location>
</feature>
<name>A0A1M6A7A6_9VIBR</name>
<reference evidence="2 3" key="1">
    <citation type="submission" date="2016-11" db="EMBL/GenBank/DDBJ databases">
        <authorList>
            <person name="Jaros S."/>
            <person name="Januszkiewicz K."/>
            <person name="Wedrychowicz H."/>
        </authorList>
    </citation>
    <scope>NUCLEOTIDE SEQUENCE [LARGE SCALE GENOMIC DNA]</scope>
    <source>
        <strain evidence="2 3">CECT 7868</strain>
    </source>
</reference>
<feature type="transmembrane region" description="Helical" evidence="1">
    <location>
        <begin position="41"/>
        <end position="63"/>
    </location>
</feature>
<evidence type="ECO:0000313" key="3">
    <source>
        <dbReference type="Proteomes" id="UP000184608"/>
    </source>
</evidence>
<keyword evidence="1" id="KW-0812">Transmembrane</keyword>
<sequence length="93" mass="10577">MKKIIQTVFLGLSAIWLSLTWLWIANIPVFSYLFADSDGNLGLLFILCLFILNLLITVVSCIYTYNKKYWWGLVAYLVLGGGPIIAAYYARFS</sequence>
<keyword evidence="1" id="KW-1133">Transmembrane helix</keyword>
<proteinExistence type="predicted"/>
<keyword evidence="1" id="KW-0472">Membrane</keyword>
<dbReference type="STRING" id="1216006.VA7868_03498"/>